<reference evidence="1" key="1">
    <citation type="journal article" date="2015" name="Nature">
        <title>Complex archaea that bridge the gap between prokaryotes and eukaryotes.</title>
        <authorList>
            <person name="Spang A."/>
            <person name="Saw J.H."/>
            <person name="Jorgensen S.L."/>
            <person name="Zaremba-Niedzwiedzka K."/>
            <person name="Martijn J."/>
            <person name="Lind A.E."/>
            <person name="van Eijk R."/>
            <person name="Schleper C."/>
            <person name="Guy L."/>
            <person name="Ettema T.J."/>
        </authorList>
    </citation>
    <scope>NUCLEOTIDE SEQUENCE</scope>
</reference>
<dbReference type="AlphaFoldDB" id="A0A0F9IRQ6"/>
<dbReference type="EMBL" id="LAZR01018439">
    <property type="protein sequence ID" value="KKL96410.1"/>
    <property type="molecule type" value="Genomic_DNA"/>
</dbReference>
<gene>
    <name evidence="1" type="ORF">LCGC14_1844770</name>
</gene>
<protein>
    <submittedName>
        <fullName evidence="1">Uncharacterized protein</fullName>
    </submittedName>
</protein>
<organism evidence="1">
    <name type="scientific">marine sediment metagenome</name>
    <dbReference type="NCBI Taxonomy" id="412755"/>
    <lineage>
        <taxon>unclassified sequences</taxon>
        <taxon>metagenomes</taxon>
        <taxon>ecological metagenomes</taxon>
    </lineage>
</organism>
<comment type="caution">
    <text evidence="1">The sequence shown here is derived from an EMBL/GenBank/DDBJ whole genome shotgun (WGS) entry which is preliminary data.</text>
</comment>
<accession>A0A0F9IRQ6</accession>
<proteinExistence type="predicted"/>
<evidence type="ECO:0000313" key="1">
    <source>
        <dbReference type="EMBL" id="KKL96410.1"/>
    </source>
</evidence>
<name>A0A0F9IRQ6_9ZZZZ</name>
<sequence length="198" mass="22924">MEASYEDITSRIKDKPKWWDANGVPRFDKFTPDQCPDIYAKEVVLLKIACQSCNKRFRVELHGGVFSRIKHPHKLHYGDPPRHMIDGIGCVGETMNSDALAVLEVWHKDSMLEWERLPELEGLIDEEDAEEMPGIPTEPPIVLPNESKTEIYVGKIHKYTIYLTPGAMIHIESFHKMPNALRRLATWLILGWTYEERK</sequence>